<sequence>MPNTAFTPSTWPGKRLGLPESGPRSIARPGRRFVAIAIDWASAVLISVILFNYDPLATLAIFAVLQSVFLLTANGSIGHLALGMRVVPLAGGYLGIWRPLVRTVLLCLVIPAVIWDLDQRGMHDRAVGAILVRR</sequence>
<dbReference type="RefSeq" id="WP_097060865.1">
    <property type="nucleotide sequence ID" value="NZ_BMLC01000001.1"/>
</dbReference>
<dbReference type="GO" id="GO:0005886">
    <property type="term" value="C:plasma membrane"/>
    <property type="evidence" value="ECO:0007669"/>
    <property type="project" value="UniProtKB-SubCell"/>
</dbReference>
<evidence type="ECO:0000256" key="2">
    <source>
        <dbReference type="ARBA" id="ARBA00022475"/>
    </source>
</evidence>
<keyword evidence="9" id="KW-1185">Reference proteome</keyword>
<keyword evidence="2" id="KW-1003">Cell membrane</keyword>
<dbReference type="Proteomes" id="UP000219440">
    <property type="component" value="Unassembled WGS sequence"/>
</dbReference>
<evidence type="ECO:0000313" key="9">
    <source>
        <dbReference type="Proteomes" id="UP000219440"/>
    </source>
</evidence>
<dbReference type="InterPro" id="IPR051791">
    <property type="entry name" value="Pra-immunoreactive"/>
</dbReference>
<organism evidence="8 9">
    <name type="scientific">Salinibacterium xinjiangense</name>
    <dbReference type="NCBI Taxonomy" id="386302"/>
    <lineage>
        <taxon>Bacteria</taxon>
        <taxon>Bacillati</taxon>
        <taxon>Actinomycetota</taxon>
        <taxon>Actinomycetes</taxon>
        <taxon>Micrococcales</taxon>
        <taxon>Microbacteriaceae</taxon>
        <taxon>Salinibacterium</taxon>
    </lineage>
</organism>
<evidence type="ECO:0000313" key="8">
    <source>
        <dbReference type="EMBL" id="SOE66782.1"/>
    </source>
</evidence>
<protein>
    <submittedName>
        <fullName evidence="8">RDD family protein</fullName>
    </submittedName>
</protein>
<gene>
    <name evidence="8" type="ORF">SAMN06296378_1795</name>
</gene>
<comment type="subcellular location">
    <subcellularLocation>
        <location evidence="1">Cell membrane</location>
        <topology evidence="1">Multi-pass membrane protein</topology>
    </subcellularLocation>
</comment>
<proteinExistence type="predicted"/>
<feature type="transmembrane region" description="Helical" evidence="6">
    <location>
        <begin position="33"/>
        <end position="53"/>
    </location>
</feature>
<keyword evidence="4 6" id="KW-1133">Transmembrane helix</keyword>
<dbReference type="PIRSF" id="PIRSF021697">
    <property type="entry name" value="UCP021697"/>
    <property type="match status" value="1"/>
</dbReference>
<dbReference type="InterPro" id="IPR016795">
    <property type="entry name" value="UCP021697"/>
</dbReference>
<accession>A0A2C8ZNZ7</accession>
<dbReference type="PANTHER" id="PTHR36115">
    <property type="entry name" value="PROLINE-RICH ANTIGEN HOMOLOG-RELATED"/>
    <property type="match status" value="1"/>
</dbReference>
<dbReference type="Pfam" id="PF06271">
    <property type="entry name" value="RDD"/>
    <property type="match status" value="1"/>
</dbReference>
<reference evidence="8 9" key="1">
    <citation type="submission" date="2017-09" db="EMBL/GenBank/DDBJ databases">
        <authorList>
            <person name="Ehlers B."/>
            <person name="Leendertz F.H."/>
        </authorList>
    </citation>
    <scope>NUCLEOTIDE SEQUENCE [LARGE SCALE GENOMIC DNA]</scope>
    <source>
        <strain evidence="8 9">CGMCC 1.05381</strain>
    </source>
</reference>
<evidence type="ECO:0000259" key="7">
    <source>
        <dbReference type="Pfam" id="PF06271"/>
    </source>
</evidence>
<feature type="domain" description="RDD" evidence="7">
    <location>
        <begin position="56"/>
        <end position="126"/>
    </location>
</feature>
<keyword evidence="5 6" id="KW-0472">Membrane</keyword>
<evidence type="ECO:0000256" key="1">
    <source>
        <dbReference type="ARBA" id="ARBA00004651"/>
    </source>
</evidence>
<dbReference type="PANTHER" id="PTHR36115:SF6">
    <property type="entry name" value="PROLINE-RICH ANTIGEN HOMOLOG"/>
    <property type="match status" value="1"/>
</dbReference>
<feature type="transmembrane region" description="Helical" evidence="6">
    <location>
        <begin position="94"/>
        <end position="115"/>
    </location>
</feature>
<name>A0A2C8ZNZ7_9MICO</name>
<evidence type="ECO:0000256" key="4">
    <source>
        <dbReference type="ARBA" id="ARBA00022989"/>
    </source>
</evidence>
<evidence type="ECO:0000256" key="6">
    <source>
        <dbReference type="SAM" id="Phobius"/>
    </source>
</evidence>
<dbReference type="InterPro" id="IPR010432">
    <property type="entry name" value="RDD"/>
</dbReference>
<evidence type="ECO:0000256" key="3">
    <source>
        <dbReference type="ARBA" id="ARBA00022692"/>
    </source>
</evidence>
<evidence type="ECO:0000256" key="5">
    <source>
        <dbReference type="ARBA" id="ARBA00023136"/>
    </source>
</evidence>
<feature type="transmembrane region" description="Helical" evidence="6">
    <location>
        <begin position="59"/>
        <end position="82"/>
    </location>
</feature>
<dbReference type="EMBL" id="OCST01000003">
    <property type="protein sequence ID" value="SOE66782.1"/>
    <property type="molecule type" value="Genomic_DNA"/>
</dbReference>
<keyword evidence="3 6" id="KW-0812">Transmembrane</keyword>
<dbReference type="AlphaFoldDB" id="A0A2C8ZNZ7"/>
<dbReference type="OrthoDB" id="5187110at2"/>